<name>A0A238KU12_9RHOB</name>
<dbReference type="Pfam" id="PF01471">
    <property type="entry name" value="PG_binding_1"/>
    <property type="match status" value="1"/>
</dbReference>
<dbReference type="InterPro" id="IPR043426">
    <property type="entry name" value="MltB-like"/>
</dbReference>
<dbReference type="EC" id="4.2.2.-" evidence="4"/>
<dbReference type="OrthoDB" id="9808544at2"/>
<dbReference type="Proteomes" id="UP000202485">
    <property type="component" value="Unassembled WGS sequence"/>
</dbReference>
<feature type="chain" id="PRO_5012828025" evidence="1">
    <location>
        <begin position="20"/>
        <end position="437"/>
    </location>
</feature>
<dbReference type="GO" id="GO:0009253">
    <property type="term" value="P:peptidoglycan catabolic process"/>
    <property type="evidence" value="ECO:0007669"/>
    <property type="project" value="TreeGrafter"/>
</dbReference>
<dbReference type="Pfam" id="PF13406">
    <property type="entry name" value="SLT_2"/>
    <property type="match status" value="1"/>
</dbReference>
<protein>
    <submittedName>
        <fullName evidence="4">Membrane-bound lytic murein transglycosylase B</fullName>
        <ecNumber evidence="4">4.2.2.-</ecNumber>
    </submittedName>
</protein>
<dbReference type="SUPFAM" id="SSF53955">
    <property type="entry name" value="Lysozyme-like"/>
    <property type="match status" value="1"/>
</dbReference>
<dbReference type="PANTHER" id="PTHR30163">
    <property type="entry name" value="MEMBRANE-BOUND LYTIC MUREIN TRANSGLYCOSYLASE B"/>
    <property type="match status" value="1"/>
</dbReference>
<dbReference type="AlphaFoldDB" id="A0A238KU12"/>
<keyword evidence="1" id="KW-0732">Signal</keyword>
<evidence type="ECO:0000259" key="3">
    <source>
        <dbReference type="Pfam" id="PF13406"/>
    </source>
</evidence>
<evidence type="ECO:0000256" key="1">
    <source>
        <dbReference type="SAM" id="SignalP"/>
    </source>
</evidence>
<accession>A0A238KU12</accession>
<dbReference type="RefSeq" id="WP_093964220.1">
    <property type="nucleotide sequence ID" value="NZ_FXYG01000003.1"/>
</dbReference>
<dbReference type="InterPro" id="IPR011970">
    <property type="entry name" value="MltB_2"/>
</dbReference>
<dbReference type="NCBIfam" id="TIGR02283">
    <property type="entry name" value="MltB_2"/>
    <property type="match status" value="1"/>
</dbReference>
<dbReference type="SUPFAM" id="SSF47090">
    <property type="entry name" value="PGBD-like"/>
    <property type="match status" value="1"/>
</dbReference>
<dbReference type="FunFam" id="1.10.8.350:FF:000001">
    <property type="entry name" value="Lytic murein transglycosylase B"/>
    <property type="match status" value="1"/>
</dbReference>
<dbReference type="InterPro" id="IPR036365">
    <property type="entry name" value="PGBD-like_sf"/>
</dbReference>
<dbReference type="Gene3D" id="1.10.530.10">
    <property type="match status" value="1"/>
</dbReference>
<evidence type="ECO:0000313" key="4">
    <source>
        <dbReference type="EMBL" id="SMX45642.1"/>
    </source>
</evidence>
<organism evidence="4 5">
    <name type="scientific">Ruegeria arenilitoris</name>
    <dbReference type="NCBI Taxonomy" id="1173585"/>
    <lineage>
        <taxon>Bacteria</taxon>
        <taxon>Pseudomonadati</taxon>
        <taxon>Pseudomonadota</taxon>
        <taxon>Alphaproteobacteria</taxon>
        <taxon>Rhodobacterales</taxon>
        <taxon>Roseobacteraceae</taxon>
        <taxon>Ruegeria</taxon>
    </lineage>
</organism>
<feature type="domain" description="Peptidoglycan binding-like" evidence="2">
    <location>
        <begin position="383"/>
        <end position="436"/>
    </location>
</feature>
<dbReference type="InterPro" id="IPR036366">
    <property type="entry name" value="PGBDSf"/>
</dbReference>
<dbReference type="GO" id="GO:0008933">
    <property type="term" value="F:peptidoglycan lytic transglycosylase activity"/>
    <property type="evidence" value="ECO:0007669"/>
    <property type="project" value="TreeGrafter"/>
</dbReference>
<dbReference type="Gene3D" id="1.10.101.10">
    <property type="entry name" value="PGBD-like superfamily/PGBD"/>
    <property type="match status" value="1"/>
</dbReference>
<reference evidence="5" key="1">
    <citation type="submission" date="2017-05" db="EMBL/GenBank/DDBJ databases">
        <authorList>
            <person name="Rodrigo-Torres L."/>
            <person name="Arahal R. D."/>
            <person name="Lucena T."/>
        </authorList>
    </citation>
    <scope>NUCLEOTIDE SEQUENCE [LARGE SCALE GENOMIC DNA]</scope>
    <source>
        <strain evidence="5">CECT 8715</strain>
    </source>
</reference>
<dbReference type="PANTHER" id="PTHR30163:SF8">
    <property type="entry name" value="LYTIC MUREIN TRANSGLYCOSYLASE"/>
    <property type="match status" value="1"/>
</dbReference>
<dbReference type="InterPro" id="IPR031304">
    <property type="entry name" value="SLT_2"/>
</dbReference>
<evidence type="ECO:0000259" key="2">
    <source>
        <dbReference type="Pfam" id="PF01471"/>
    </source>
</evidence>
<sequence>MKYVCGFVAAAFWASILQAETSNTTKRPQIRPALDSIQLASADLTVSIRPVPRPTTGMHRVVVEGNTSFETWLNAFRHRAVAAGIRPQVLDRSLSGLTYDTDAIKRDRSQAEFSKPIWEYLDSAVSDLRIANGRKALVRYNDTLDRIEARYGVEKEVVVAVWGLETSYGTYRGSSQTIRSLATLAHDGRRAQFFETQLLAALQIVQAGDITSDRMTGSWAGAMGHTQFMPTSYLEHAVDFDGDGRRDIWSDDPTDALASAAAYLAKFGWTKGQPWAVEVRLPKGFDYASASRDVSLLPSEWAARGVRAANGGGIADFGLASILLPAGSGGVALMIFDNFSVIERYNGADAYVIGIGHLSDRLAGQGPFRASWPRGERVLSFAERKELQLRLTLAGFDTQAIDGRIGPNTINALRAYQMARGLLPDGYATVQLLERMR</sequence>
<keyword evidence="4" id="KW-0456">Lyase</keyword>
<keyword evidence="5" id="KW-1185">Reference proteome</keyword>
<dbReference type="InterPro" id="IPR002477">
    <property type="entry name" value="Peptidoglycan-bd-like"/>
</dbReference>
<gene>
    <name evidence="4" type="primary">mltB_3</name>
    <name evidence="4" type="ORF">RUA8715_02749</name>
</gene>
<evidence type="ECO:0000313" key="5">
    <source>
        <dbReference type="Proteomes" id="UP000202485"/>
    </source>
</evidence>
<dbReference type="EMBL" id="FXYG01000003">
    <property type="protein sequence ID" value="SMX45642.1"/>
    <property type="molecule type" value="Genomic_DNA"/>
</dbReference>
<feature type="signal peptide" evidence="1">
    <location>
        <begin position="1"/>
        <end position="19"/>
    </location>
</feature>
<dbReference type="Gene3D" id="1.10.8.350">
    <property type="entry name" value="Bacterial muramidase"/>
    <property type="match status" value="1"/>
</dbReference>
<feature type="domain" description="Transglycosylase SLT" evidence="3">
    <location>
        <begin position="68"/>
        <end position="360"/>
    </location>
</feature>
<proteinExistence type="predicted"/>
<dbReference type="InterPro" id="IPR023346">
    <property type="entry name" value="Lysozyme-like_dom_sf"/>
</dbReference>